<dbReference type="CDD" id="cd19544">
    <property type="entry name" value="E-C_NRPS"/>
    <property type="match status" value="3"/>
</dbReference>
<feature type="domain" description="Carrier" evidence="6">
    <location>
        <begin position="3208"/>
        <end position="3282"/>
    </location>
</feature>
<dbReference type="EMBL" id="CP120956">
    <property type="protein sequence ID" value="WFF79382.1"/>
    <property type="molecule type" value="Genomic_DNA"/>
</dbReference>
<dbReference type="Gene3D" id="3.30.559.10">
    <property type="entry name" value="Chloramphenicol acetyltransferase-like domain"/>
    <property type="match status" value="6"/>
</dbReference>
<feature type="domain" description="Carrier" evidence="6">
    <location>
        <begin position="4304"/>
        <end position="4378"/>
    </location>
</feature>
<comment type="similarity">
    <text evidence="2">Belongs to the ATP-dependent AMP-binding enzyme family.</text>
</comment>
<dbReference type="SMART" id="SM00823">
    <property type="entry name" value="PKS_PP"/>
    <property type="match status" value="4"/>
</dbReference>
<dbReference type="Gene3D" id="3.30.559.30">
    <property type="entry name" value="Nonribosomal peptide synthetase, condensation domain"/>
    <property type="match status" value="6"/>
</dbReference>
<dbReference type="CDD" id="cd17643">
    <property type="entry name" value="A_NRPS_Cytc1-like"/>
    <property type="match status" value="1"/>
</dbReference>
<dbReference type="CDD" id="cd19543">
    <property type="entry name" value="DCL_NRPS"/>
    <property type="match status" value="1"/>
</dbReference>
<dbReference type="RefSeq" id="WP_277848746.1">
    <property type="nucleotide sequence ID" value="NZ_CP120956.1"/>
</dbReference>
<dbReference type="Pfam" id="PF00550">
    <property type="entry name" value="PP-binding"/>
    <property type="match status" value="5"/>
</dbReference>
<evidence type="ECO:0000256" key="3">
    <source>
        <dbReference type="ARBA" id="ARBA00022450"/>
    </source>
</evidence>
<dbReference type="InterPro" id="IPR045851">
    <property type="entry name" value="AMP-bd_C_sf"/>
</dbReference>
<dbReference type="Gene3D" id="3.40.50.12780">
    <property type="entry name" value="N-terminal domain of ligase-like"/>
    <property type="match status" value="1"/>
</dbReference>
<dbReference type="SUPFAM" id="SSF52777">
    <property type="entry name" value="CoA-dependent acyltransferases"/>
    <property type="match status" value="12"/>
</dbReference>
<dbReference type="Gene3D" id="3.40.50.980">
    <property type="match status" value="8"/>
</dbReference>
<dbReference type="InterPro" id="IPR009081">
    <property type="entry name" value="PP-bd_ACP"/>
</dbReference>
<dbReference type="CDD" id="cd19534">
    <property type="entry name" value="E_NRPS"/>
    <property type="match status" value="1"/>
</dbReference>
<dbReference type="GO" id="GO:0005829">
    <property type="term" value="C:cytosol"/>
    <property type="evidence" value="ECO:0007669"/>
    <property type="project" value="TreeGrafter"/>
</dbReference>
<dbReference type="CDD" id="cd19531">
    <property type="entry name" value="LCL_NRPS-like"/>
    <property type="match status" value="1"/>
</dbReference>
<gene>
    <name evidence="7" type="ORF">PYR84_20860</name>
</gene>
<dbReference type="Proteomes" id="UP001219066">
    <property type="component" value="Chromosome"/>
</dbReference>
<dbReference type="GO" id="GO:0003824">
    <property type="term" value="F:catalytic activity"/>
    <property type="evidence" value="ECO:0007669"/>
    <property type="project" value="UniProtKB-KW"/>
</dbReference>
<feature type="domain" description="Carrier" evidence="6">
    <location>
        <begin position="2116"/>
        <end position="2190"/>
    </location>
</feature>
<dbReference type="InterPro" id="IPR010060">
    <property type="entry name" value="NRPS_synth"/>
</dbReference>
<dbReference type="GO" id="GO:0043041">
    <property type="term" value="P:amino acid activation for nonribosomal peptide biosynthetic process"/>
    <property type="evidence" value="ECO:0007669"/>
    <property type="project" value="TreeGrafter"/>
</dbReference>
<dbReference type="GO" id="GO:0044550">
    <property type="term" value="P:secondary metabolite biosynthetic process"/>
    <property type="evidence" value="ECO:0007669"/>
    <property type="project" value="UniProtKB-ARBA"/>
</dbReference>
<dbReference type="InterPro" id="IPR029058">
    <property type="entry name" value="AB_hydrolase_fold"/>
</dbReference>
<dbReference type="SUPFAM" id="SSF47336">
    <property type="entry name" value="ACP-like"/>
    <property type="match status" value="5"/>
</dbReference>
<keyword evidence="5" id="KW-0677">Repeat</keyword>
<evidence type="ECO:0000256" key="4">
    <source>
        <dbReference type="ARBA" id="ARBA00022553"/>
    </source>
</evidence>
<dbReference type="PROSITE" id="PS50075">
    <property type="entry name" value="CARRIER"/>
    <property type="match status" value="5"/>
</dbReference>
<dbReference type="CDD" id="cd17646">
    <property type="entry name" value="A_NRPS_AB3403-like"/>
    <property type="match status" value="1"/>
</dbReference>
<dbReference type="FunFam" id="3.40.50.12780:FF:000012">
    <property type="entry name" value="Non-ribosomal peptide synthetase"/>
    <property type="match status" value="4"/>
</dbReference>
<name>A0AAX3SH89_9BURK</name>
<dbReference type="PANTHER" id="PTHR45527">
    <property type="entry name" value="NONRIBOSOMAL PEPTIDE SYNTHETASE"/>
    <property type="match status" value="1"/>
</dbReference>
<dbReference type="InterPro" id="IPR042099">
    <property type="entry name" value="ANL_N_sf"/>
</dbReference>
<dbReference type="CDD" id="cd17649">
    <property type="entry name" value="A_NRPS_PvdJ-like"/>
    <property type="match status" value="2"/>
</dbReference>
<dbReference type="InterPro" id="IPR025110">
    <property type="entry name" value="AMP-bd_C"/>
</dbReference>
<dbReference type="InterPro" id="IPR000873">
    <property type="entry name" value="AMP-dep_synth/lig_dom"/>
</dbReference>
<dbReference type="PANTHER" id="PTHR45527:SF14">
    <property type="entry name" value="PLIPASTATIN SYNTHASE SUBUNIT B"/>
    <property type="match status" value="1"/>
</dbReference>
<reference evidence="7" key="1">
    <citation type="submission" date="2023-03" db="EMBL/GenBank/DDBJ databases">
        <title>Synergistic degradation of erythromycin by symbiotic bacteria Ery-6A and Ery-6B and application in simulated water remediation.</title>
        <authorList>
            <person name="Xu S."/>
        </authorList>
    </citation>
    <scope>NUCLEOTIDE SEQUENCE</scope>
    <source>
        <strain evidence="7">Ery-6A</strain>
    </source>
</reference>
<feature type="domain" description="Carrier" evidence="6">
    <location>
        <begin position="1028"/>
        <end position="1102"/>
    </location>
</feature>
<dbReference type="InterPro" id="IPR010071">
    <property type="entry name" value="AA_adenyl_dom"/>
</dbReference>
<dbReference type="FunFam" id="3.30.300.30:FF:000010">
    <property type="entry name" value="Enterobactin synthetase component F"/>
    <property type="match status" value="4"/>
</dbReference>
<organism evidence="7 8">
    <name type="scientific">Delftia tsuruhatensis</name>
    <dbReference type="NCBI Taxonomy" id="180282"/>
    <lineage>
        <taxon>Bacteria</taxon>
        <taxon>Pseudomonadati</taxon>
        <taxon>Pseudomonadota</taxon>
        <taxon>Betaproteobacteria</taxon>
        <taxon>Burkholderiales</taxon>
        <taxon>Comamonadaceae</taxon>
        <taxon>Delftia</taxon>
    </lineage>
</organism>
<dbReference type="NCBIfam" id="NF003417">
    <property type="entry name" value="PRK04813.1"/>
    <property type="match status" value="5"/>
</dbReference>
<dbReference type="InterPro" id="IPR020845">
    <property type="entry name" value="AMP-binding_CS"/>
</dbReference>
<dbReference type="NCBIfam" id="NF004282">
    <property type="entry name" value="PRK05691.1"/>
    <property type="match status" value="8"/>
</dbReference>
<proteinExistence type="inferred from homology"/>
<protein>
    <submittedName>
        <fullName evidence="7">Non-ribosomal peptide synthase/polyketide synthase</fullName>
    </submittedName>
</protein>
<evidence type="ECO:0000256" key="5">
    <source>
        <dbReference type="ARBA" id="ARBA00022737"/>
    </source>
</evidence>
<dbReference type="InterPro" id="IPR036736">
    <property type="entry name" value="ACP-like_sf"/>
</dbReference>
<dbReference type="Pfam" id="PF00501">
    <property type="entry name" value="AMP-binding"/>
    <property type="match status" value="5"/>
</dbReference>
<dbReference type="FunFam" id="2.30.38.10:FF:000001">
    <property type="entry name" value="Non-ribosomal peptide synthetase PvdI"/>
    <property type="match status" value="3"/>
</dbReference>
<sequence>MDRGRLRQIAERFASLSPAQRTLALQKIRAEGLDLSHFPIPVRAPSPDQTEALSHAQLRQWFLWKLDPQSSAYHIAQASWMHGELDLAALRQAFGVLLERHGGLRTVFEESPDGLARQRIVPQLALELPLIDLSPLPAAQRRERALAEAERLCLTPFDLTRGPLLRVAAVRLDSRQHLLVVVMHHIISDGRSMQILLEEFAGLYAALVQQRPIRLPPLPIAYTDYAAWQRDWLEAGERQRLLDYWLPELAGGQDLHLELPADHARAPGAETRWHAAWHRLDLPASLVAGLEQRAREQGTSLFVALLAGFQALLHRYTAETDIRVGVPVANRNQPEAEPLVGFFVNTLVMRGRLDPRMRLQELLAQLAERVRLGLAHQDLPYEQLVEALQPRRSLDGSSLFQVMLNYQHEEAAGLAGLEIQKLELDGLAAQFELTLHASRRANGSLQLGFAYARERFEPATVQRMGAHLSLLLQALAHAPQCALDQVQLLPGDEQAQLLDRSARRSTRNGPALNPAQPACLHQRFATSAQQRPDAVALTCESARLTYAELDARANRLAHRLIALGVRPETRVGIAMQRSVEMVVGLLAILKAGGAYVPLDPDYPADRLAHMVADSGISLVLTQAAVRERLPGAAALQVLEIDMLDLSDEPDTDPQVDVNPDSLAYVIYTSGSTGRPKGAQLSHRNVARLLDATDAWFGFGPDDVWTLFHSYAFDFSVWEIFGALCTGGRLVVVPYWVSRSPQDFLALLRAERVTVLNQTPSAFGQLVHAVEQEDGNEQGGAGLALRQVIFGGEALEPESLRPWFDRFGDESPQLINMYGITETTVHVTYREITKTDLEGGRSPVGVAIPDLGLYVLDGSLNLLPQGVAGELYVAGEGLARGYLNRQGLTAERFIANPFSETGERLYRTGDLVRWNTQGELEYLGRADQQVKIRGFRIELGEVQSQLLAQPEVREAVVLAKDGARLIAYVSLRDAVEESQLKQRLGQALPDYMVPSAIVVLEALPLTANGKVDRKALPEPEMASAQEYEAPQGELEETLAQIWADVLGVERVGRQDGFFELGGHSLLALGLLERVRAQGLRVQVRTLFQHPRLAEFAQAVRQEQQGEQGEQGAQVAGEIDVPPNGIPEGCTAITPDMLTLVALDEDEIARIAAAVPGGAANIQDIYPLAPLQEGILFHHLLQSEGDAYVTSHTLSFDSRERLQRFAESFDQVVARHDILRTAVFWEGLATPVQVVCRQARLPLSWLEEGGTAASSQDALARLAACAQGYRIDLRKAPLIHLVAAHDAPGQRWLLQILAHHMVDDNTTLKQVIGEIALIQQGRSSALPRPLPFRQFVAQARSGEGTAGHEAFFRAMLGDVQEPTAPFGLLDVQGDGARTNEVRQVLDGGLAARLRQQSRRHGVSAAALFHLAWALVLARTSGRDDVVFGTVLFGRMQAQQGAARALGMFINTLPLRVRLAGCGVAQALRQTQSALTDLLHHEHASLSMAQSCSGLAGGAPLFTALLNYRHTALQDADAGDAWSGVQILQSHERTNFPFGLSVNDTGEGFTLIAHVIDAVNAHSMCGYMHEALDGLADALARDPGQPVTAIAVLPAHERDRLLQWSLNGKSHPEALPVHREFEARVREQPDAVCLVHGDEALTSAQLNARANRLAHRLMALGVGPDVRVGVALERSVDMVAGLLAVLKAGGAYVPLDMEYPVDRLAYIAQDSGIALLLTERKARERLPFAQALNVVELDDLDLDAGPDHNPGVVVHGDHLAYVIYTSGSTGRPKGAANRHAALSNCMAWMQDHYRLTRADAVLHKAAFGFDVSAWEIFWPLTAGVRLVVARPGDHRDPERIVALIRRHQITTLNFVPAMLQAFLAHEGIEEETRLRYVICGGEAMPAETQREALRRLHGVSLQNLYGPTEAAIHVTHWTCRDDGRSPVPIGRPVSATKALVLGQDLGLVPAGVAGELYLGGQALAQGYLGRPGLSAERFVADPFDQGGGRLYRTGDLVRWNDEGQLEYLGRLDHQVKIRGFRIELGEIEARLLAQPQVRESVVVARKGPAGMHLAAYVSAHEGLQVTAAELRERLALELPDYMVPAAIMVLDRLPLNANGKVDRAALPEPELLASLHYEAPVGDGEQRLAALWSEVLGVERVGRHDHFFELGGHSLLALKLLERMRAQGWVTQVRTLFQHPRLADLALALRREQGLPRHEVQVPPNGIPEGCTAITPAMLTLVALDAQEIARVEAAVPGGAANIQDIYPLAPLQEGILFHHTLHQQGDAYATPTLLGFDTRERLLGFVQRLNQVIARHDILRTAVLWEGLAEPVQVVCRQAQVLLDWLEPGESEGEGEGEGDVAAALQQRLDPRVQRIDVRRAPMIRAVAAQDAPHGRWLLQLLTHHLVLDHTTLERIVEEIALMAQGREAELPRPLPFRRFVAQARLGVSTSEHEDFFRAMLGDVDEPTAPFGLLDVQGDGSAVEEARMALDEPLARSVRRQAQRHGVSAASLFHLAWALVLGRTTGKDDVVFGTVLFGRMQGGEGAHSALGMFINTLPLRIRLGGRLGGRSVQECLRQTHAGLTGLMHHEHATLSLAQRCSALAGGTPLFSALLNYRYSVAPQEGAAAGAWEGMTALGGQERTNYPVTVSIDDLGEGFGIVAQADATLGAERLCGYMASAVASLVHALESEPGLEAAALDMLDGKEWAQLQAWSLGARTEPGMQPVHRLIERQAQARPDAVALVFGDQVLSYDQLNRRANQLAHRLMALGVRPETRVGIAMERSIEMVVGLLAIMKAGGAYVPLDPDHPPERLAQMIEDGAVRRLLTHSALRERLPAGEDLQWLDIDRIDVAGESQRNPVVAVHGEHLAYVIFTSGSTGRPKGAANRHAALHNRLAWMQQAYALDASDAVLQKTPFSFDVSVWEFFWPLMAGARLVMAAPGDHRDPARLVALITGHGVTTVHFVPSMLQAFVAHAGVAACTGLRRILCSGEALPAEAQNAVFRLLPGAGLYNLYGPTEAAIDVTHWRCRDDGRRQVPIGRPISGIRTYVLDCAMRPAPQGVAGELYLGGTGLARGYLNRPALTAERFVADPLDTQGGLLYRTGDLVRWNGDGQIEYLGRLDHQVKIRGLRIELGEIEAHLLAQPGVREAVVVAAQATSGAAGARLVAYVAGPDADAGLAETLRQALAGRLPDYMQPSAIVVLPALALNANGKVDRKALPQPEWAQRGYEPPHNGVEQQLSAIWAELLGQDRVGRRDNFFELGGHSLLAMGMLERMRAHGLSASVRSLFQHPQLADFAAQLMQADDAAQVQVPPNGIPEGCTAITPAMLTLAALDVQEIARVEAAVPGGAANIQDIYPLAPLQEGILFHHTLHPQGDAYATPTLLGFDTRERLLGFVQRLNRVIARHDILRTAVLWEGLAEPVQVVWRQAQVLLDWLEESEGEGEGTDVASRLQAVLDPRVQRIDVRRAPMIRAVAAQDAPNGRWLLQLLTHHLVLDHTTLERIVEEIALMAQGREAELPRPLPFRRFVAQARLGVSTSEHEDFFRAMLGDVDEPTAPFGLLDVQGDGSAVEEARLALDAQLSRELRRQAQRHGVSAASLFHLAWALVLGRTTGKDDVVFGTVLFGRMQGGEGAHSALGMFINTLPLRIQLGGRSVQECLRQTHELLTGLMHHEHATLSLAQRCSALAGGTPLFSALLNYRYTAAPQETEAAGAASGAWEGMTALGGQERTNYPVDMSIDDLGQGFRLVGQASKTVGAQRLCAYMLAAVEGIVAALAETPALPACDIELLDRDEWALLTQWAQSVQSGCNPPRRDAQPLVHRLFEQQADEQPQATALVFGDECISYAQLNRRANRLAHRLIAEGVGAEVRVGIAVERSVEMVVAVLAVLKSGAAYVPLDPGYPAERLAHMVEDSGMACLLTQSRLGLEVAGRVKALDLDAIGAMPGPDHNPGAAVHGECLAYVIYTSGSTGRPKGVGISHRCLAEQAQLAVGFAALSPQDRVLQFATLNFDGCIEQLFAPLVAGAAMVLRGPELWDSATFHRELMARQISVADLTTAYWLLLVQDFARQGLRGYGRLRQVHVGGEAMPGAGLQAWRDAGLGHVRLLNAYGPTEATVTASLFDCTGLVEGAGAAPQDLPIGRPLAGRHMWVVDDRMRPVPLGVAGELCIGGPLLSRGYLNRAGLSAERFVADPFGHDGARIYRTGDLVRWNAQGQLEYLGRVDHQVKIRGLRIELGEVQAQLLALDDVREAVVVAGEGPAGTRLLAYVSARSGRTLDGQEMRERLATVLPDYMVPGAIMVLDQLPQNANGKLDRQALPAFGMPAASQAPEGELEALLARIWAEVLGLERVGRSDNFFALGGDSILSLQIVSRLRRFGWKLSPRQLFERQSIAELARVAEPVQDEAVEQETPVQGSVPLLPIQAEFFETDVPQRSHWNQALLLRSMQPLQPAPLRQALADLLARHDSLRLRFRPTAQGTWEQAYASPSEADLQALLWVRQARDAGAIEALCEQAQRSLDIVHGPLLRGLCIEVGDGSWRLLLVAHHLVVDGVSWRILLEDLRSAYASRLQGLEPARVHKTASYQRWSQALQAHAAQCGGELAFWQALAQVPAVLPCARPGGANTLAWQSSVELRLDRERTEALISRVPAAYRTQINDILLAALGRALCAWSGQQRILVDLEGHGREELSAGVDVSRTVGWFTSVFPVALDAGTGPGDALKRVKQSLREVPLHGLGHGVLKYLGTAQQRQAMRALPQASLVFNYLGQFDASFDSAAQWLPAAEGSGMPADASAPLSHEFTINGRVYDGELVMTAAFSTARHDTADVQAWMGRYRQELEGLIDHCLSGAQGVTPSDFPLARVTQAQLDGLDLPAGNLADLYPLSPMQSGMLFHSLSDPSGLSYVTQLRIDAHGLDAARFRKAWQAVLDRHAVLRSGFLADASLPLQWVARQVLLDITEHDCRHSEDVAGALDALAAGQFAAFDLSKPPLMRLALVRVSDGSHHCIWTAHHLLTDGWSSSSLLGEVLRDYKGIAVEPVDTSYRDYIAWLQGLDHGASEAYWRRLVQPLHEPTLLVDALARPAVRPGALPAARQGHHEAGAALDAGVTQQLVEFAQRERVTANTVVQAAWSLVLARYTGQATVAFGATVAGRPPELAGVERMQGLFINTLPVVVACDGALELGPWLRTLQAQNLASREHEQTSLSDIQRWAGKGQRGLFDSILVFENYPMDAVLSAHDDPHLRFAVTHAIDVTSYPMDLEVRLGDVLSLKMIYQRSSFGDDAVQALLRQLVQVLASMAGEGVHCLRDIALLPEPGRDGPAGTGTGMGTDACRPPFLPVHAGMALQAHRDPGAVALVMGEQTISHGELQARSNHFANRLVQAGVGRGAIVGIAMERSLEMVICLLSVLKAGAAYLPLDPASPAERQRFMLADSGASHLIAHRSALHKLGTPAVAHLVVAEEVDFTQACNAAPAHAVHERDLAYVIYTSGSTGQPKGVVVEHGPLAMHCAATAGIYGMRANSRELHFMSFSFDGAHERWLTALSIGAGLVLREPQMWTAEQACEALRHHGISNAAFPPAYLAQIADWAAEQSQEPPPVELYVFGGEAMPKAAYDKVRQSLRPRLLINGYGPTETVVTPLIWKAEASETFDCAYAPIGRPVGERTVHILDADLHRVPHGVVGELYIGGYGLARGYLSRHGLTAERFVADPFDGGGGRLYRTGDLVREMPDGNIEYIGRADHQVKIRGFRIELGEVEKAVRAVPGVVDAAVLVQDAGTGKQLVAYVVGEEGTAAQSLVQRIRQQTAEHLPDYMLPAHTLVLPALPRLVSGKLDRGALPLPQANAARVHVPPSTASAMALARIWQEVLGVERVGETDNFFELGGDSLLSLRMHAKVRKLGDPQLDFKLRDLLQRPTIAGLLELRSAGAGGAGGVVALNAVCEAAPPLFCVHAGFGTVFDYQPLARALQDRRTVHAIPCRSLGDPGYRDRSLEQMADDYCAMVRQVQPAGPYHLLGWSLGGSLAALIAARLEGQGQTVGFLGLVDPFVPAGDAAGSPSWWDDFRLFVSQMLPLARIEDLADIDASVPPRADLLAAALGREAARQGPGGPSGHACMDGADLAQAFLTTLHLKHLALQAQALAPVQAAASLWWSDETAAGHRLRLAQQLRQEGAERAERAEGAVIRADHYAIMRNERLTAEILDALALEYALD</sequence>
<keyword evidence="4" id="KW-0597">Phosphoprotein</keyword>
<dbReference type="Gene3D" id="3.30.300.30">
    <property type="match status" value="5"/>
</dbReference>
<dbReference type="FunFam" id="1.10.1200.10:FF:000005">
    <property type="entry name" value="Nonribosomal peptide synthetase 1"/>
    <property type="match status" value="4"/>
</dbReference>
<comment type="cofactor">
    <cofactor evidence="1">
        <name>pantetheine 4'-phosphate</name>
        <dbReference type="ChEBI" id="CHEBI:47942"/>
    </cofactor>
</comment>
<evidence type="ECO:0000259" key="6">
    <source>
        <dbReference type="PROSITE" id="PS50075"/>
    </source>
</evidence>
<dbReference type="Gene3D" id="3.40.50.1820">
    <property type="entry name" value="alpha/beta hydrolase"/>
    <property type="match status" value="1"/>
</dbReference>
<dbReference type="FunFam" id="3.40.50.980:FF:000001">
    <property type="entry name" value="Non-ribosomal peptide synthetase"/>
    <property type="match status" value="4"/>
</dbReference>
<dbReference type="PROSITE" id="PS00012">
    <property type="entry name" value="PHOSPHOPANTETHEINE"/>
    <property type="match status" value="4"/>
</dbReference>
<dbReference type="Gene3D" id="2.30.38.10">
    <property type="entry name" value="Luciferase, Domain 3"/>
    <property type="match status" value="4"/>
</dbReference>
<evidence type="ECO:0000313" key="7">
    <source>
        <dbReference type="EMBL" id="WFF79382.1"/>
    </source>
</evidence>
<dbReference type="SUPFAM" id="SSF56801">
    <property type="entry name" value="Acetyl-CoA synthetase-like"/>
    <property type="match status" value="5"/>
</dbReference>
<dbReference type="NCBIfam" id="TIGR01720">
    <property type="entry name" value="NRPS-para261"/>
    <property type="match status" value="1"/>
</dbReference>
<dbReference type="InterPro" id="IPR020806">
    <property type="entry name" value="PKS_PP-bd"/>
</dbReference>
<dbReference type="Pfam" id="PF13193">
    <property type="entry name" value="AMP-binding_C"/>
    <property type="match status" value="5"/>
</dbReference>
<evidence type="ECO:0000256" key="1">
    <source>
        <dbReference type="ARBA" id="ARBA00001957"/>
    </source>
</evidence>
<dbReference type="PROSITE" id="PS00455">
    <property type="entry name" value="AMP_BINDING"/>
    <property type="match status" value="5"/>
</dbReference>
<evidence type="ECO:0000256" key="2">
    <source>
        <dbReference type="ARBA" id="ARBA00006432"/>
    </source>
</evidence>
<dbReference type="FunFam" id="3.40.50.980:FF:000002">
    <property type="entry name" value="Enterobactin synthetase component F"/>
    <property type="match status" value="3"/>
</dbReference>
<dbReference type="InterPro" id="IPR001031">
    <property type="entry name" value="Thioesterase"/>
</dbReference>
<feature type="domain" description="Carrier" evidence="6">
    <location>
        <begin position="5817"/>
        <end position="5894"/>
    </location>
</feature>
<dbReference type="Gene3D" id="1.10.1200.10">
    <property type="entry name" value="ACP-like"/>
    <property type="match status" value="5"/>
</dbReference>
<dbReference type="NCBIfam" id="TIGR01733">
    <property type="entry name" value="AA-adenyl-dom"/>
    <property type="match status" value="5"/>
</dbReference>
<dbReference type="GO" id="GO:0031177">
    <property type="term" value="F:phosphopantetheine binding"/>
    <property type="evidence" value="ECO:0007669"/>
    <property type="project" value="InterPro"/>
</dbReference>
<dbReference type="CDD" id="cd05930">
    <property type="entry name" value="A_NRPS"/>
    <property type="match status" value="1"/>
</dbReference>
<dbReference type="Pfam" id="PF00668">
    <property type="entry name" value="Condensation"/>
    <property type="match status" value="6"/>
</dbReference>
<accession>A0AAX3SH89</accession>
<dbReference type="InterPro" id="IPR006162">
    <property type="entry name" value="Ppantetheine_attach_site"/>
</dbReference>
<dbReference type="InterPro" id="IPR023213">
    <property type="entry name" value="CAT-like_dom_sf"/>
</dbReference>
<dbReference type="InterPro" id="IPR001242">
    <property type="entry name" value="Condensation_dom"/>
</dbReference>
<dbReference type="Pfam" id="PF00975">
    <property type="entry name" value="Thioesterase"/>
    <property type="match status" value="1"/>
</dbReference>
<dbReference type="SUPFAM" id="SSF53474">
    <property type="entry name" value="alpha/beta-Hydrolases"/>
    <property type="match status" value="1"/>
</dbReference>
<evidence type="ECO:0000313" key="8">
    <source>
        <dbReference type="Proteomes" id="UP001219066"/>
    </source>
</evidence>
<keyword evidence="3" id="KW-0596">Phosphopantetheine</keyword>